<evidence type="ECO:0000313" key="2">
    <source>
        <dbReference type="EMBL" id="SEW52869.1"/>
    </source>
</evidence>
<proteinExistence type="predicted"/>
<sequence length="382" mass="43361">MKLKSAKRWFEWHKWTSLICTLFMLMLCITGLPLIFHHELDAVLEKEVVAQVPPGAHKMSLDSLAVIAGKQYPTNNIRYIFWDEDDKNKIVFDLAPKPDAPPEQSKYAMLNVYTGELLDKPTTDGIMDVILKIHMNMFLGIPGKLFLGLMGILFVIAIVTGAVLYGRIMKKYDFGMVRKYKSKRLQWLDTHNLIGIVTLTWGSVVGLTGIINCMSDVVLALWQQGQLKEMVAPYAQQQPLTGKLSSLDEAMVVAQQAAPHMEPRIVTYPGTMFSSKHHYAVFMRGNTALTARLLMPALVDAKTGKLTDARRMPWYVNTLFLSEPLHFGDYGGMPLKIIWAVFDTAMIIVLITGLYLWFARRKASRLQWTRLSEKITADEEEY</sequence>
<organism evidence="2 3">
    <name type="scientific">Chitinophaga arvensicola</name>
    <dbReference type="NCBI Taxonomy" id="29529"/>
    <lineage>
        <taxon>Bacteria</taxon>
        <taxon>Pseudomonadati</taxon>
        <taxon>Bacteroidota</taxon>
        <taxon>Chitinophagia</taxon>
        <taxon>Chitinophagales</taxon>
        <taxon>Chitinophagaceae</taxon>
        <taxon>Chitinophaga</taxon>
    </lineage>
</organism>
<keyword evidence="1" id="KW-1133">Transmembrane helix</keyword>
<protein>
    <submittedName>
        <fullName evidence="2">Uncharacterized iron-regulated membrane protein</fullName>
    </submittedName>
</protein>
<dbReference type="PANTHER" id="PTHR34219:SF3">
    <property type="entry name" value="BLL7967 PROTEIN"/>
    <property type="match status" value="1"/>
</dbReference>
<dbReference type="AlphaFoldDB" id="A0A1I0S9U1"/>
<feature type="transmembrane region" description="Helical" evidence="1">
    <location>
        <begin position="145"/>
        <end position="166"/>
    </location>
</feature>
<accession>A0A1I0S9U1</accession>
<feature type="transmembrane region" description="Helical" evidence="1">
    <location>
        <begin position="12"/>
        <end position="36"/>
    </location>
</feature>
<feature type="transmembrane region" description="Helical" evidence="1">
    <location>
        <begin position="187"/>
        <end position="211"/>
    </location>
</feature>
<evidence type="ECO:0000313" key="3">
    <source>
        <dbReference type="Proteomes" id="UP000199310"/>
    </source>
</evidence>
<evidence type="ECO:0000256" key="1">
    <source>
        <dbReference type="SAM" id="Phobius"/>
    </source>
</evidence>
<dbReference type="STRING" id="29529.SAMN04488122_5195"/>
<dbReference type="EMBL" id="FOJG01000002">
    <property type="protein sequence ID" value="SEW52869.1"/>
    <property type="molecule type" value="Genomic_DNA"/>
</dbReference>
<dbReference type="InterPro" id="IPR005625">
    <property type="entry name" value="PepSY-ass_TM"/>
</dbReference>
<dbReference type="PANTHER" id="PTHR34219">
    <property type="entry name" value="IRON-REGULATED INNER MEMBRANE PROTEIN-RELATED"/>
    <property type="match status" value="1"/>
</dbReference>
<keyword evidence="1" id="KW-0472">Membrane</keyword>
<reference evidence="3" key="1">
    <citation type="submission" date="2016-10" db="EMBL/GenBank/DDBJ databases">
        <authorList>
            <person name="Varghese N."/>
            <person name="Submissions S."/>
        </authorList>
    </citation>
    <scope>NUCLEOTIDE SEQUENCE [LARGE SCALE GENOMIC DNA]</scope>
    <source>
        <strain evidence="3">DSM 3695</strain>
    </source>
</reference>
<keyword evidence="1" id="KW-0812">Transmembrane</keyword>
<dbReference type="Pfam" id="PF03929">
    <property type="entry name" value="PepSY_TM"/>
    <property type="match status" value="1"/>
</dbReference>
<dbReference type="Proteomes" id="UP000199310">
    <property type="component" value="Unassembled WGS sequence"/>
</dbReference>
<feature type="transmembrane region" description="Helical" evidence="1">
    <location>
        <begin position="337"/>
        <end position="358"/>
    </location>
</feature>
<name>A0A1I0S9U1_9BACT</name>
<gene>
    <name evidence="2" type="ORF">SAMN04488122_5195</name>
</gene>
<keyword evidence="3" id="KW-1185">Reference proteome</keyword>
<dbReference type="RefSeq" id="WP_089899857.1">
    <property type="nucleotide sequence ID" value="NZ_FOJG01000002.1"/>
</dbReference>
<dbReference type="OrthoDB" id="6307929at2"/>